<dbReference type="PANTHER" id="PTHR14519:SF8">
    <property type="entry name" value="VITAMIN K EPOXIDE REDUCTASE COMPLEX SUBUNIT 1"/>
    <property type="match status" value="1"/>
</dbReference>
<comment type="similarity">
    <text evidence="2">Belongs to the VKOR family.</text>
</comment>
<keyword evidence="9" id="KW-0472">Membrane</keyword>
<reference evidence="12 13" key="1">
    <citation type="journal article" date="2011" name="Cell">
        <title>The monarch butterfly genome yields insights into long-distance migration.</title>
        <authorList>
            <person name="Zhan S."/>
            <person name="Merlin C."/>
            <person name="Boore J.L."/>
            <person name="Reppert S.M."/>
        </authorList>
    </citation>
    <scope>NUCLEOTIDE SEQUENCE [LARGE SCALE GENOMIC DNA]</scope>
    <source>
        <strain evidence="12">F-2</strain>
    </source>
</reference>
<dbReference type="GO" id="GO:0005789">
    <property type="term" value="C:endoplasmic reticulum membrane"/>
    <property type="evidence" value="ECO:0007669"/>
    <property type="project" value="UniProtKB-SubCell"/>
</dbReference>
<dbReference type="CDD" id="cd12917">
    <property type="entry name" value="VKOR_euk"/>
    <property type="match status" value="1"/>
</dbReference>
<dbReference type="GO" id="GO:0042373">
    <property type="term" value="P:vitamin K metabolic process"/>
    <property type="evidence" value="ECO:0007669"/>
    <property type="project" value="InterPro"/>
</dbReference>
<gene>
    <name evidence="12" type="ORF">KGM_206433</name>
</gene>
<keyword evidence="6" id="KW-0256">Endoplasmic reticulum</keyword>
<evidence type="ECO:0000256" key="8">
    <source>
        <dbReference type="ARBA" id="ARBA00023002"/>
    </source>
</evidence>
<dbReference type="Pfam" id="PF07884">
    <property type="entry name" value="VKOR"/>
    <property type="match status" value="1"/>
</dbReference>
<dbReference type="FunCoup" id="A0A212ER98">
    <property type="interactions" value="162"/>
</dbReference>
<evidence type="ECO:0000256" key="2">
    <source>
        <dbReference type="ARBA" id="ARBA00006214"/>
    </source>
</evidence>
<organism evidence="12 13">
    <name type="scientific">Danaus plexippus plexippus</name>
    <dbReference type="NCBI Taxonomy" id="278856"/>
    <lineage>
        <taxon>Eukaryota</taxon>
        <taxon>Metazoa</taxon>
        <taxon>Ecdysozoa</taxon>
        <taxon>Arthropoda</taxon>
        <taxon>Hexapoda</taxon>
        <taxon>Insecta</taxon>
        <taxon>Pterygota</taxon>
        <taxon>Neoptera</taxon>
        <taxon>Endopterygota</taxon>
        <taxon>Lepidoptera</taxon>
        <taxon>Glossata</taxon>
        <taxon>Ditrysia</taxon>
        <taxon>Papilionoidea</taxon>
        <taxon>Nymphalidae</taxon>
        <taxon>Danainae</taxon>
        <taxon>Danaini</taxon>
        <taxon>Danaina</taxon>
        <taxon>Danaus</taxon>
        <taxon>Danaus</taxon>
    </lineage>
</organism>
<accession>A0A212ER98</accession>
<dbReference type="EMBL" id="AGBW02013068">
    <property type="protein sequence ID" value="OWR44020.1"/>
    <property type="molecule type" value="Genomic_DNA"/>
</dbReference>
<name>A0A212ER98_DANPL</name>
<evidence type="ECO:0000256" key="9">
    <source>
        <dbReference type="ARBA" id="ARBA00023136"/>
    </source>
</evidence>
<dbReference type="STRING" id="278856.A0A212ER98"/>
<evidence type="ECO:0000313" key="12">
    <source>
        <dbReference type="EMBL" id="OWR44020.1"/>
    </source>
</evidence>
<evidence type="ECO:0000256" key="6">
    <source>
        <dbReference type="ARBA" id="ARBA00022824"/>
    </source>
</evidence>
<dbReference type="Proteomes" id="UP000007151">
    <property type="component" value="Unassembled WGS sequence"/>
</dbReference>
<comment type="subcellular location">
    <subcellularLocation>
        <location evidence="1">Endoplasmic reticulum membrane</location>
        <topology evidence="1">Multi-pass membrane protein</topology>
    </subcellularLocation>
</comment>
<keyword evidence="11" id="KW-0676">Redox-active center</keyword>
<dbReference type="EC" id="1.17.4.4" evidence="3"/>
<keyword evidence="7" id="KW-1133">Transmembrane helix</keyword>
<dbReference type="OrthoDB" id="17010at2759"/>
<keyword evidence="13" id="KW-1185">Reference proteome</keyword>
<proteinExistence type="inferred from homology"/>
<evidence type="ECO:0000256" key="5">
    <source>
        <dbReference type="ARBA" id="ARBA00022719"/>
    </source>
</evidence>
<dbReference type="GO" id="GO:0048038">
    <property type="term" value="F:quinone binding"/>
    <property type="evidence" value="ECO:0007669"/>
    <property type="project" value="UniProtKB-KW"/>
</dbReference>
<dbReference type="InterPro" id="IPR042406">
    <property type="entry name" value="VKORC1/VKORC1L1"/>
</dbReference>
<keyword evidence="8" id="KW-0560">Oxidoreductase</keyword>
<dbReference type="KEGG" id="dpl:KGM_206433"/>
<dbReference type="InterPro" id="IPR012932">
    <property type="entry name" value="VKOR"/>
</dbReference>
<protein>
    <recommendedName>
        <fullName evidence="3">vitamin-K-epoxide reductase (warfarin-sensitive)</fullName>
        <ecNumber evidence="3">1.17.4.4</ecNumber>
    </recommendedName>
</protein>
<dbReference type="PANTHER" id="PTHR14519">
    <property type="entry name" value="VITAMIN K EPOXIDE REDUCTASE COMPLEX, SUBUNIT 1"/>
    <property type="match status" value="1"/>
</dbReference>
<dbReference type="Gene3D" id="1.20.1440.130">
    <property type="entry name" value="VKOR domain"/>
    <property type="match status" value="1"/>
</dbReference>
<evidence type="ECO:0000256" key="7">
    <source>
        <dbReference type="ARBA" id="ARBA00022989"/>
    </source>
</evidence>
<evidence type="ECO:0000256" key="4">
    <source>
        <dbReference type="ARBA" id="ARBA00022692"/>
    </source>
</evidence>
<evidence type="ECO:0000256" key="1">
    <source>
        <dbReference type="ARBA" id="ARBA00004477"/>
    </source>
</evidence>
<evidence type="ECO:0000313" key="13">
    <source>
        <dbReference type="Proteomes" id="UP000007151"/>
    </source>
</evidence>
<dbReference type="AlphaFoldDB" id="A0A212ER98"/>
<evidence type="ECO:0000256" key="11">
    <source>
        <dbReference type="ARBA" id="ARBA00023284"/>
    </source>
</evidence>
<sequence>MKEANVNRAIIFASLVGILVSTYAMYVELVADLKPGYKALCDISEHASCSKVLTSKYAKGLGLVSQDSLFKVPNCVYGIIFFCIIIFLSTFNKISVVRLLLCLSAVSLLTCVYLAYLLIFVLRDFCIVCVSTYFINAAIAFFLNKKHALLCAKKSN</sequence>
<comment type="caution">
    <text evidence="12">The sequence shown here is derived from an EMBL/GenBank/DDBJ whole genome shotgun (WGS) entry which is preliminary data.</text>
</comment>
<evidence type="ECO:0000256" key="10">
    <source>
        <dbReference type="ARBA" id="ARBA00023157"/>
    </source>
</evidence>
<keyword evidence="10" id="KW-1015">Disulfide bond</keyword>
<dbReference type="InterPro" id="IPR038354">
    <property type="entry name" value="VKOR_sf"/>
</dbReference>
<dbReference type="GO" id="GO:0047057">
    <property type="term" value="F:vitamin-K-epoxide reductase (warfarin-sensitive) activity"/>
    <property type="evidence" value="ECO:0007669"/>
    <property type="project" value="UniProtKB-EC"/>
</dbReference>
<keyword evidence="4" id="KW-0812">Transmembrane</keyword>
<keyword evidence="5" id="KW-0874">Quinone</keyword>
<evidence type="ECO:0000256" key="3">
    <source>
        <dbReference type="ARBA" id="ARBA00012278"/>
    </source>
</evidence>
<dbReference type="eggNOG" id="ENOG502S4E7">
    <property type="taxonomic scope" value="Eukaryota"/>
</dbReference>
<dbReference type="SMART" id="SM00756">
    <property type="entry name" value="VKc"/>
    <property type="match status" value="1"/>
</dbReference>